<gene>
    <name evidence="1" type="ORF">O181_018255</name>
</gene>
<accession>A0A9Q3GTU8</accession>
<comment type="caution">
    <text evidence="1">The sequence shown here is derived from an EMBL/GenBank/DDBJ whole genome shotgun (WGS) entry which is preliminary data.</text>
</comment>
<dbReference type="EMBL" id="AVOT02005228">
    <property type="protein sequence ID" value="MBW0478540.1"/>
    <property type="molecule type" value="Genomic_DNA"/>
</dbReference>
<organism evidence="1 2">
    <name type="scientific">Austropuccinia psidii MF-1</name>
    <dbReference type="NCBI Taxonomy" id="1389203"/>
    <lineage>
        <taxon>Eukaryota</taxon>
        <taxon>Fungi</taxon>
        <taxon>Dikarya</taxon>
        <taxon>Basidiomycota</taxon>
        <taxon>Pucciniomycotina</taxon>
        <taxon>Pucciniomycetes</taxon>
        <taxon>Pucciniales</taxon>
        <taxon>Sphaerophragmiaceae</taxon>
        <taxon>Austropuccinia</taxon>
    </lineage>
</organism>
<keyword evidence="2" id="KW-1185">Reference proteome</keyword>
<sequence length="163" mass="18957">MKLFKFIQKRKINLHDYHKLPYPNEGLVLRNYALEIKDLDWRLGLKVSKNAPNNLIYIKPVLGEMRFGTVAHILDLGCDEIHEGPVLLIRWLDNIKDYEMGFERLDFFLDSFNIKHLKFSNDLSFISSSEIVGLAAYRSLPAWALGCKDITMLVCPINKLFEQ</sequence>
<evidence type="ECO:0000313" key="1">
    <source>
        <dbReference type="EMBL" id="MBW0478540.1"/>
    </source>
</evidence>
<protein>
    <submittedName>
        <fullName evidence="1">Uncharacterized protein</fullName>
    </submittedName>
</protein>
<reference evidence="1" key="1">
    <citation type="submission" date="2021-03" db="EMBL/GenBank/DDBJ databases">
        <title>Draft genome sequence of rust myrtle Austropuccinia psidii MF-1, a brazilian biotype.</title>
        <authorList>
            <person name="Quecine M.C."/>
            <person name="Pachon D.M.R."/>
            <person name="Bonatelli M.L."/>
            <person name="Correr F.H."/>
            <person name="Franceschini L.M."/>
            <person name="Leite T.F."/>
            <person name="Margarido G.R.A."/>
            <person name="Almeida C.A."/>
            <person name="Ferrarezi J.A."/>
            <person name="Labate C.A."/>
        </authorList>
    </citation>
    <scope>NUCLEOTIDE SEQUENCE</scope>
    <source>
        <strain evidence="1">MF-1</strain>
    </source>
</reference>
<name>A0A9Q3GTU8_9BASI</name>
<proteinExistence type="predicted"/>
<dbReference type="AlphaFoldDB" id="A0A9Q3GTU8"/>
<dbReference type="Proteomes" id="UP000765509">
    <property type="component" value="Unassembled WGS sequence"/>
</dbReference>
<evidence type="ECO:0000313" key="2">
    <source>
        <dbReference type="Proteomes" id="UP000765509"/>
    </source>
</evidence>